<gene>
    <name evidence="2" type="ORF">B0J11DRAFT_592937</name>
</gene>
<dbReference type="OrthoDB" id="2447837at2759"/>
<dbReference type="AlphaFoldDB" id="A0A9P9DD10"/>
<evidence type="ECO:0000313" key="3">
    <source>
        <dbReference type="Proteomes" id="UP000700596"/>
    </source>
</evidence>
<accession>A0A9P9DD10</accession>
<dbReference type="EMBL" id="JAGMWT010000014">
    <property type="protein sequence ID" value="KAH7116888.1"/>
    <property type="molecule type" value="Genomic_DNA"/>
</dbReference>
<reference evidence="2" key="1">
    <citation type="journal article" date="2021" name="Nat. Commun.">
        <title>Genetic determinants of endophytism in the Arabidopsis root mycobiome.</title>
        <authorList>
            <person name="Mesny F."/>
            <person name="Miyauchi S."/>
            <person name="Thiergart T."/>
            <person name="Pickel B."/>
            <person name="Atanasova L."/>
            <person name="Karlsson M."/>
            <person name="Huettel B."/>
            <person name="Barry K.W."/>
            <person name="Haridas S."/>
            <person name="Chen C."/>
            <person name="Bauer D."/>
            <person name="Andreopoulos W."/>
            <person name="Pangilinan J."/>
            <person name="LaButti K."/>
            <person name="Riley R."/>
            <person name="Lipzen A."/>
            <person name="Clum A."/>
            <person name="Drula E."/>
            <person name="Henrissat B."/>
            <person name="Kohler A."/>
            <person name="Grigoriev I.V."/>
            <person name="Martin F.M."/>
            <person name="Hacquard S."/>
        </authorList>
    </citation>
    <scope>NUCLEOTIDE SEQUENCE</scope>
    <source>
        <strain evidence="2">MPI-CAGE-CH-0243</strain>
    </source>
</reference>
<feature type="chain" id="PRO_5040130497" evidence="1">
    <location>
        <begin position="21"/>
        <end position="367"/>
    </location>
</feature>
<feature type="signal peptide" evidence="1">
    <location>
        <begin position="1"/>
        <end position="20"/>
    </location>
</feature>
<evidence type="ECO:0000313" key="2">
    <source>
        <dbReference type="EMBL" id="KAH7116888.1"/>
    </source>
</evidence>
<dbReference type="Proteomes" id="UP000700596">
    <property type="component" value="Unassembled WGS sequence"/>
</dbReference>
<keyword evidence="3" id="KW-1185">Reference proteome</keyword>
<sequence length="367" mass="39597">MKISTLASLVLAGIIGWTLGAALPERSHELISPINISSESCPPGYKVCLPDKKSILVCNEQGRFEKKVCDQCCKYGQHGYADCYIESDCAMPEETLSSRVPEPICREDETRCSTDLGAIEICERGVEWKVQISCAPYFCFDDMQGGAHCGRYVAPAPTSDAELTTHNLNINAKRDIGQPRKSPYQCNPKYEGQKGCADSKDLYECKEGYWWNTDCGNQHICITIGDTDASCVPAGLASSSNPKSGSGSEIPSLSDIFVSDNVQIQDGPPTYIPCSTPGRAECGQYYTQNDPNSPSAEFHVGVFMCSNNNLLVLSSECVTADLNCCIMGPAPGTAFCEGGGRLTASGQARSQSHLGIFVRITITISEI</sequence>
<organism evidence="2 3">
    <name type="scientific">Dendryphion nanum</name>
    <dbReference type="NCBI Taxonomy" id="256645"/>
    <lineage>
        <taxon>Eukaryota</taxon>
        <taxon>Fungi</taxon>
        <taxon>Dikarya</taxon>
        <taxon>Ascomycota</taxon>
        <taxon>Pezizomycotina</taxon>
        <taxon>Dothideomycetes</taxon>
        <taxon>Pleosporomycetidae</taxon>
        <taxon>Pleosporales</taxon>
        <taxon>Torulaceae</taxon>
        <taxon>Dendryphion</taxon>
    </lineage>
</organism>
<keyword evidence="1" id="KW-0732">Signal</keyword>
<comment type="caution">
    <text evidence="2">The sequence shown here is derived from an EMBL/GenBank/DDBJ whole genome shotgun (WGS) entry which is preliminary data.</text>
</comment>
<name>A0A9P9DD10_9PLEO</name>
<proteinExistence type="predicted"/>
<protein>
    <submittedName>
        <fullName evidence="2">Uncharacterized protein</fullName>
    </submittedName>
</protein>
<evidence type="ECO:0000256" key="1">
    <source>
        <dbReference type="SAM" id="SignalP"/>
    </source>
</evidence>